<protein>
    <submittedName>
        <fullName evidence="1">Uncharacterized protein</fullName>
    </submittedName>
</protein>
<name>A0AAE3XLP8_9BACT</name>
<proteinExistence type="predicted"/>
<dbReference type="AlphaFoldDB" id="A0AAE3XLP8"/>
<keyword evidence="2" id="KW-1185">Reference proteome</keyword>
<evidence type="ECO:0000313" key="1">
    <source>
        <dbReference type="EMBL" id="MDR6238245.1"/>
    </source>
</evidence>
<comment type="caution">
    <text evidence="1">The sequence shown here is derived from an EMBL/GenBank/DDBJ whole genome shotgun (WGS) entry which is preliminary data.</text>
</comment>
<gene>
    <name evidence="1" type="ORF">HNQ88_001221</name>
</gene>
<reference evidence="1" key="1">
    <citation type="submission" date="2023-07" db="EMBL/GenBank/DDBJ databases">
        <title>Genomic Encyclopedia of Type Strains, Phase IV (KMG-IV): sequencing the most valuable type-strain genomes for metagenomic binning, comparative biology and taxonomic classification.</title>
        <authorList>
            <person name="Goeker M."/>
        </authorList>
    </citation>
    <scope>NUCLEOTIDE SEQUENCE</scope>
    <source>
        <strain evidence="1">DSM 26174</strain>
    </source>
</reference>
<dbReference type="EMBL" id="JAVDQD010000001">
    <property type="protein sequence ID" value="MDR6238245.1"/>
    <property type="molecule type" value="Genomic_DNA"/>
</dbReference>
<organism evidence="1 2">
    <name type="scientific">Aureibacter tunicatorum</name>
    <dbReference type="NCBI Taxonomy" id="866807"/>
    <lineage>
        <taxon>Bacteria</taxon>
        <taxon>Pseudomonadati</taxon>
        <taxon>Bacteroidota</taxon>
        <taxon>Cytophagia</taxon>
        <taxon>Cytophagales</taxon>
        <taxon>Persicobacteraceae</taxon>
        <taxon>Aureibacter</taxon>
    </lineage>
</organism>
<accession>A0AAE3XLP8</accession>
<evidence type="ECO:0000313" key="2">
    <source>
        <dbReference type="Proteomes" id="UP001185092"/>
    </source>
</evidence>
<dbReference type="Proteomes" id="UP001185092">
    <property type="component" value="Unassembled WGS sequence"/>
</dbReference>
<sequence>MNVAQLQIYLLKSIQEIAGRAFKPCEMYLIGQALAYSIPQIDSVL</sequence>